<gene>
    <name evidence="4" type="primary">mtnC</name>
    <name evidence="5" type="ORF">SAMN05421693_13112</name>
</gene>
<dbReference type="InterPro" id="IPR036412">
    <property type="entry name" value="HAD-like_sf"/>
</dbReference>
<dbReference type="HAMAP" id="MF_01681">
    <property type="entry name" value="Salvage_MtnC"/>
    <property type="match status" value="1"/>
</dbReference>
<proteinExistence type="inferred from homology"/>
<dbReference type="RefSeq" id="WP_090209068.1">
    <property type="nucleotide sequence ID" value="NZ_FOFO01000031.1"/>
</dbReference>
<dbReference type="GO" id="GO:0019509">
    <property type="term" value="P:L-methionine salvage from methylthioadenosine"/>
    <property type="evidence" value="ECO:0007669"/>
    <property type="project" value="UniProtKB-UniRule"/>
</dbReference>
<dbReference type="InterPro" id="IPR023943">
    <property type="entry name" value="Enolase-ppase_E1"/>
</dbReference>
<sequence length="226" mass="24964">MIRAIITDIEGTLSGVAFTQQVLLPHAVQHLPDFVRTHSQVPEIKRLLADIRAYAGGGLDDTALIQRMVAWMAADQKITPLKALQGLIWEEGYRRGDFQGHIYPDAVACLRQWHAQGISLHIFSSGSVRAQESFLAHSEAGDLRPLFSDNFDTRIGGKTHVAAYKLLAERIGHAPDDILFLCDDGRELDAAANAGLHTTLVQRHGEVDDTGPHPVVTDFYQIRLMP</sequence>
<dbReference type="PANTHER" id="PTHR20371:SF1">
    <property type="entry name" value="ENOLASE-PHOSPHATASE E1"/>
    <property type="match status" value="1"/>
</dbReference>
<dbReference type="SFLD" id="SFLDG01133">
    <property type="entry name" value="C1.5.4:_Enolase-phosphatase_Li"/>
    <property type="match status" value="1"/>
</dbReference>
<keyword evidence="2 4" id="KW-0378">Hydrolase</keyword>
<dbReference type="CDD" id="cd01629">
    <property type="entry name" value="HAD_EP"/>
    <property type="match status" value="1"/>
</dbReference>
<dbReference type="Proteomes" id="UP000199496">
    <property type="component" value="Unassembled WGS sequence"/>
</dbReference>
<protein>
    <recommendedName>
        <fullName evidence="4">Enolase-phosphatase E1</fullName>
        <ecNumber evidence="4">3.1.3.77</ecNumber>
    </recommendedName>
    <alternativeName>
        <fullName evidence="4">2,3-diketo-5-methylthio-1-phosphopentane phosphatase</fullName>
    </alternativeName>
</protein>
<comment type="function">
    <text evidence="4">Bifunctional enzyme that catalyzes the enolization of 2,3-diketo-5-methylthiopentyl-1-phosphate (DK-MTP-1-P) into the intermediate 2-hydroxy-3-keto-5-methylthiopentenyl-1-phosphate (HK-MTPenyl-1-P), which is then dephosphorylated to form the acireductone 1,2-dihydroxy-3-keto-5-methylthiopentene (DHK-MTPene).</text>
</comment>
<dbReference type="PANTHER" id="PTHR20371">
    <property type="entry name" value="ENOLASE-PHOSPHATASE E1"/>
    <property type="match status" value="1"/>
</dbReference>
<dbReference type="SUPFAM" id="SSF56784">
    <property type="entry name" value="HAD-like"/>
    <property type="match status" value="1"/>
</dbReference>
<comment type="subunit">
    <text evidence="4">Monomer.</text>
</comment>
<comment type="catalytic activity">
    <reaction evidence="4">
        <text>5-methylsulfanyl-2,3-dioxopentyl phosphate + H2O = 1,2-dihydroxy-5-(methylsulfanyl)pent-1-en-3-one + phosphate</text>
        <dbReference type="Rhea" id="RHEA:21700"/>
        <dbReference type="ChEBI" id="CHEBI:15377"/>
        <dbReference type="ChEBI" id="CHEBI:43474"/>
        <dbReference type="ChEBI" id="CHEBI:49252"/>
        <dbReference type="ChEBI" id="CHEBI:58828"/>
        <dbReference type="EC" id="3.1.3.77"/>
    </reaction>
</comment>
<dbReference type="GO" id="GO:0043715">
    <property type="term" value="F:2,3-diketo-5-methylthiopentyl-1-phosphate enolase activity"/>
    <property type="evidence" value="ECO:0007669"/>
    <property type="project" value="UniProtKB-UniRule"/>
</dbReference>
<comment type="similarity">
    <text evidence="4">Belongs to the HAD-like hydrolase superfamily. MasA/MtnC family.</text>
</comment>
<keyword evidence="4" id="KW-0479">Metal-binding</keyword>
<keyword evidence="1 4" id="KW-0028">Amino-acid biosynthesis</keyword>
<dbReference type="AlphaFoldDB" id="A0A1H9FZJ1"/>
<dbReference type="GO" id="GO:0000287">
    <property type="term" value="F:magnesium ion binding"/>
    <property type="evidence" value="ECO:0007669"/>
    <property type="project" value="UniProtKB-UniRule"/>
</dbReference>
<dbReference type="SFLD" id="SFLDG01129">
    <property type="entry name" value="C1.5:_HAD__Beta-PGM__Phosphata"/>
    <property type="match status" value="1"/>
</dbReference>
<dbReference type="GO" id="GO:0043874">
    <property type="term" value="F:acireductone synthase activity"/>
    <property type="evidence" value="ECO:0007669"/>
    <property type="project" value="UniProtKB-EC"/>
</dbReference>
<accession>A0A1H9FZJ1</accession>
<keyword evidence="3 4" id="KW-0486">Methionine biosynthesis</keyword>
<evidence type="ECO:0000256" key="3">
    <source>
        <dbReference type="ARBA" id="ARBA00023167"/>
    </source>
</evidence>
<dbReference type="UniPathway" id="UPA00904">
    <property type="reaction ID" value="UER00876"/>
</dbReference>
<comment type="pathway">
    <text evidence="4">Amino-acid biosynthesis; L-methionine biosynthesis via salvage pathway; L-methionine from S-methyl-5-thio-alpha-D-ribose 1-phosphate: step 3/6.</text>
</comment>
<comment type="pathway">
    <text evidence="4">Amino-acid biosynthesis; L-methionine biosynthesis via salvage pathway; L-methionine from S-methyl-5-thio-alpha-D-ribose 1-phosphate: step 4/6.</text>
</comment>
<dbReference type="OrthoDB" id="9797416at2"/>
<evidence type="ECO:0000256" key="2">
    <source>
        <dbReference type="ARBA" id="ARBA00022801"/>
    </source>
</evidence>
<reference evidence="5 6" key="1">
    <citation type="submission" date="2016-10" db="EMBL/GenBank/DDBJ databases">
        <authorList>
            <person name="de Groot N.N."/>
        </authorList>
    </citation>
    <scope>NUCLEOTIDE SEQUENCE [LARGE SCALE GENOMIC DNA]</scope>
    <source>
        <strain evidence="5 6">B7-7</strain>
    </source>
</reference>
<evidence type="ECO:0000256" key="1">
    <source>
        <dbReference type="ARBA" id="ARBA00022605"/>
    </source>
</evidence>
<keyword evidence="6" id="KW-1185">Reference proteome</keyword>
<dbReference type="STRING" id="867345.SAMN05421693_13112"/>
<comment type="cofactor">
    <cofactor evidence="4">
        <name>Mg(2+)</name>
        <dbReference type="ChEBI" id="CHEBI:18420"/>
    </cofactor>
    <text evidence="4">Binds 1 Mg(2+) ion per subunit.</text>
</comment>
<evidence type="ECO:0000256" key="4">
    <source>
        <dbReference type="HAMAP-Rule" id="MF_01681"/>
    </source>
</evidence>
<dbReference type="EC" id="3.1.3.77" evidence="4"/>
<keyword evidence="4" id="KW-0460">Magnesium</keyword>
<dbReference type="Gene3D" id="1.10.720.60">
    <property type="match status" value="1"/>
</dbReference>
<dbReference type="InterPro" id="IPR023214">
    <property type="entry name" value="HAD_sf"/>
</dbReference>
<name>A0A1H9FZJ1_9GAMM</name>
<dbReference type="SFLD" id="SFLDS00003">
    <property type="entry name" value="Haloacid_Dehalogenase"/>
    <property type="match status" value="1"/>
</dbReference>
<dbReference type="Pfam" id="PF00702">
    <property type="entry name" value="Hydrolase"/>
    <property type="match status" value="1"/>
</dbReference>
<dbReference type="EMBL" id="FOFO01000031">
    <property type="protein sequence ID" value="SEQ43342.1"/>
    <property type="molecule type" value="Genomic_DNA"/>
</dbReference>
<evidence type="ECO:0000313" key="5">
    <source>
        <dbReference type="EMBL" id="SEQ43342.1"/>
    </source>
</evidence>
<evidence type="ECO:0000313" key="6">
    <source>
        <dbReference type="Proteomes" id="UP000199496"/>
    </source>
</evidence>
<dbReference type="GO" id="GO:0043716">
    <property type="term" value="F:2-hydroxy-3-keto-5-methylthiopentenyl-1-phosphate phosphatase activity"/>
    <property type="evidence" value="ECO:0007669"/>
    <property type="project" value="UniProtKB-UniRule"/>
</dbReference>
<dbReference type="Gene3D" id="3.40.50.1000">
    <property type="entry name" value="HAD superfamily/HAD-like"/>
    <property type="match status" value="1"/>
</dbReference>
<organism evidence="5 6">
    <name type="scientific">Ectothiorhodospira magna</name>
    <dbReference type="NCBI Taxonomy" id="867345"/>
    <lineage>
        <taxon>Bacteria</taxon>
        <taxon>Pseudomonadati</taxon>
        <taxon>Pseudomonadota</taxon>
        <taxon>Gammaproteobacteria</taxon>
        <taxon>Chromatiales</taxon>
        <taxon>Ectothiorhodospiraceae</taxon>
        <taxon>Ectothiorhodospira</taxon>
    </lineage>
</organism>
<dbReference type="NCBIfam" id="TIGR01691">
    <property type="entry name" value="enolase-ppase"/>
    <property type="match status" value="1"/>
</dbReference>